<accession>A0A1I2TV50</accession>
<dbReference type="Proteomes" id="UP000199337">
    <property type="component" value="Unassembled WGS sequence"/>
</dbReference>
<gene>
    <name evidence="2" type="ORF">SAMN05660649_02352</name>
</gene>
<dbReference type="SMART" id="SM01078">
    <property type="entry name" value="CGGC"/>
    <property type="match status" value="1"/>
</dbReference>
<organism evidence="2 3">
    <name type="scientific">Desulfotruncus arcticus DSM 17038</name>
    <dbReference type="NCBI Taxonomy" id="1121424"/>
    <lineage>
        <taxon>Bacteria</taxon>
        <taxon>Bacillati</taxon>
        <taxon>Bacillota</taxon>
        <taxon>Clostridia</taxon>
        <taxon>Eubacteriales</taxon>
        <taxon>Desulfallaceae</taxon>
        <taxon>Desulfotruncus</taxon>
    </lineage>
</organism>
<evidence type="ECO:0000313" key="2">
    <source>
        <dbReference type="EMBL" id="SFG68633.1"/>
    </source>
</evidence>
<name>A0A1I2TV50_9FIRM</name>
<dbReference type="Pfam" id="PF08821">
    <property type="entry name" value="CGGC"/>
    <property type="match status" value="1"/>
</dbReference>
<feature type="domain" description="CGGC" evidence="1">
    <location>
        <begin position="2"/>
        <end position="111"/>
    </location>
</feature>
<dbReference type="OrthoDB" id="9792960at2"/>
<protein>
    <submittedName>
        <fullName evidence="2">Predicted metal-binding protein</fullName>
    </submittedName>
</protein>
<evidence type="ECO:0000313" key="3">
    <source>
        <dbReference type="Proteomes" id="UP000199337"/>
    </source>
</evidence>
<proteinExistence type="predicted"/>
<dbReference type="RefSeq" id="WP_092471566.1">
    <property type="nucleotide sequence ID" value="NZ_FOOX01000008.1"/>
</dbReference>
<dbReference type="EMBL" id="FOOX01000008">
    <property type="protein sequence ID" value="SFG68633.1"/>
    <property type="molecule type" value="Genomic_DNA"/>
</dbReference>
<dbReference type="STRING" id="341036.SAMN05660649_02352"/>
<reference evidence="3" key="1">
    <citation type="submission" date="2016-10" db="EMBL/GenBank/DDBJ databases">
        <authorList>
            <person name="Varghese N."/>
            <person name="Submissions S."/>
        </authorList>
    </citation>
    <scope>NUCLEOTIDE SEQUENCE [LARGE SCALE GENOMIC DNA]</scope>
    <source>
        <strain evidence="3">DSM 17038</strain>
    </source>
</reference>
<dbReference type="InterPro" id="IPR014925">
    <property type="entry name" value="CGGC_dom"/>
</dbReference>
<sequence length="114" mass="12577">MKVLIVACGNYSSQGYGCPGEWKCLTAAAKKDGEFAQYEDNVQVIGFLECECNGRQLIPNIGCVKKNSDFDAIHFSTCMAKPWPNCPYMDIDELAGKVEEKFGVKVIKGTHNYG</sequence>
<keyword evidence="3" id="KW-1185">Reference proteome</keyword>
<evidence type="ECO:0000259" key="1">
    <source>
        <dbReference type="SMART" id="SM01078"/>
    </source>
</evidence>
<dbReference type="AlphaFoldDB" id="A0A1I2TV50"/>